<organism evidence="1 2">
    <name type="scientific">Thermopolyspora flexuosa</name>
    <dbReference type="NCBI Taxonomy" id="103836"/>
    <lineage>
        <taxon>Bacteria</taxon>
        <taxon>Bacillati</taxon>
        <taxon>Actinomycetota</taxon>
        <taxon>Actinomycetes</taxon>
        <taxon>Streptosporangiales</taxon>
        <taxon>Streptosporangiaceae</taxon>
        <taxon>Thermopolyspora</taxon>
    </lineage>
</organism>
<proteinExistence type="predicted"/>
<name>A0A543J297_9ACTN</name>
<protein>
    <submittedName>
        <fullName evidence="1">Uncharacterized protein</fullName>
    </submittedName>
</protein>
<dbReference type="RefSeq" id="WP_142260733.1">
    <property type="nucleotide sequence ID" value="NZ_BMPV01000005.1"/>
</dbReference>
<reference evidence="1 2" key="1">
    <citation type="submission" date="2019-06" db="EMBL/GenBank/DDBJ databases">
        <title>Sequencing the genomes of 1000 actinobacteria strains.</title>
        <authorList>
            <person name="Klenk H.-P."/>
        </authorList>
    </citation>
    <scope>NUCLEOTIDE SEQUENCE [LARGE SCALE GENOMIC DNA]</scope>
    <source>
        <strain evidence="1 2">DSM 43186</strain>
    </source>
</reference>
<comment type="caution">
    <text evidence="1">The sequence shown here is derived from an EMBL/GenBank/DDBJ whole genome shotgun (WGS) entry which is preliminary data.</text>
</comment>
<gene>
    <name evidence="1" type="ORF">FHX40_3679</name>
</gene>
<evidence type="ECO:0000313" key="2">
    <source>
        <dbReference type="Proteomes" id="UP000319213"/>
    </source>
</evidence>
<dbReference type="OrthoDB" id="3540937at2"/>
<accession>A0A543J297</accession>
<evidence type="ECO:0000313" key="1">
    <source>
        <dbReference type="EMBL" id="TQM76928.1"/>
    </source>
</evidence>
<keyword evidence="2" id="KW-1185">Reference proteome</keyword>
<dbReference type="AlphaFoldDB" id="A0A543J297"/>
<dbReference type="EMBL" id="VFPQ01000001">
    <property type="protein sequence ID" value="TQM76928.1"/>
    <property type="molecule type" value="Genomic_DNA"/>
</dbReference>
<sequence length="187" mass="20174">MSVEFTLTGRKLRGREKHEFFLVLTGTAGPYGEATVSVGALSRRAELSCPALPGAWVDHPGGDPHGLIPVDERTRLVVDGRQAVLTQNRRALSREGRALRIALGERRYAYLATGTGKEELRDETRGALVRVRIPPRVERVFTVLPAADPVDVALALILQGADLRALTLTRAALTGALSFLDTGRGEG</sequence>
<dbReference type="Proteomes" id="UP000319213">
    <property type="component" value="Unassembled WGS sequence"/>
</dbReference>